<dbReference type="AlphaFoldDB" id="Q8T462"/>
<dbReference type="OrthoDB" id="442460at2759"/>
<feature type="compositionally biased region" description="Polar residues" evidence="1">
    <location>
        <begin position="54"/>
        <end position="63"/>
    </location>
</feature>
<feature type="compositionally biased region" description="Polar residues" evidence="1">
    <location>
        <begin position="158"/>
        <end position="183"/>
    </location>
</feature>
<protein>
    <submittedName>
        <fullName evidence="2">AT14183p</fullName>
    </submittedName>
</protein>
<sequence length="286" mass="30787">MDCREAVLKDQVVLEELSPTVVKPSKTLVANNGRQPAASATKGKKHKKSPCSPGDTNAGQVISSADADAYTNTKAKKQKKCHSGKDNNGYQAARSQDNQGSSGNKQESHNSTAITSNSSKTSNGLQGMQPAPAISQWIQSRNHAAHASVSNKSEKTAGGSQSRVQSNVASISSPAMKATSNAAIPTPAERAERSHLRRNRKWILSRDVNEDAVALVSSGDEETTAADDGQTERTLNRRESNPFHIFANRYRWPGKCSLKFSFSLSSSITSWLFNVGNLMTGKILRC</sequence>
<name>Q8T462_DROME</name>
<feature type="region of interest" description="Disordered" evidence="1">
    <location>
        <begin position="140"/>
        <end position="193"/>
    </location>
</feature>
<feature type="region of interest" description="Disordered" evidence="1">
    <location>
        <begin position="25"/>
        <end position="128"/>
    </location>
</feature>
<accession>Q8T462</accession>
<reference evidence="2" key="1">
    <citation type="submission" date="2002-03" db="EMBL/GenBank/DDBJ databases">
        <authorList>
            <person name="Stapleton M."/>
            <person name="Brokstein P."/>
            <person name="Hong L."/>
            <person name="Agbayani A."/>
            <person name="Carlson J."/>
            <person name="Champe M."/>
            <person name="Chavez C."/>
            <person name="Dorsett V."/>
            <person name="Dresnek D."/>
            <person name="Farfan D."/>
            <person name="Frise E."/>
            <person name="George R."/>
            <person name="Gonzalez M."/>
            <person name="Guarin H."/>
            <person name="Kronmiller B."/>
            <person name="Li P."/>
            <person name="Liao G."/>
            <person name="Miranda A."/>
            <person name="Mungall C.J."/>
            <person name="Nunoo J."/>
            <person name="Pacleb J."/>
            <person name="Paragas V."/>
            <person name="Park S."/>
            <person name="Patel S."/>
            <person name="Phouanenavong S."/>
            <person name="Wan K."/>
            <person name="Yu C."/>
            <person name="Lewis S.E."/>
            <person name="Rubin G.M."/>
            <person name="Celniker S."/>
        </authorList>
    </citation>
    <scope>NUCLEOTIDE SEQUENCE</scope>
</reference>
<evidence type="ECO:0000313" key="2">
    <source>
        <dbReference type="EMBL" id="AAL90073.1"/>
    </source>
</evidence>
<dbReference type="EMBL" id="AY089335">
    <property type="protein sequence ID" value="AAL90073.1"/>
    <property type="molecule type" value="mRNA"/>
</dbReference>
<dbReference type="VEuPathDB" id="VectorBase:FBgn0030420"/>
<organism evidence="2">
    <name type="scientific">Drosophila melanogaster</name>
    <name type="common">Fruit fly</name>
    <dbReference type="NCBI Taxonomy" id="7227"/>
    <lineage>
        <taxon>Eukaryota</taxon>
        <taxon>Metazoa</taxon>
        <taxon>Ecdysozoa</taxon>
        <taxon>Arthropoda</taxon>
        <taxon>Hexapoda</taxon>
        <taxon>Insecta</taxon>
        <taxon>Pterygota</taxon>
        <taxon>Neoptera</taxon>
        <taxon>Endopterygota</taxon>
        <taxon>Diptera</taxon>
        <taxon>Brachycera</taxon>
        <taxon>Muscomorpha</taxon>
        <taxon>Ephydroidea</taxon>
        <taxon>Drosophilidae</taxon>
        <taxon>Drosophila</taxon>
        <taxon>Sophophora</taxon>
    </lineage>
</organism>
<feature type="compositionally biased region" description="Polar residues" evidence="1">
    <location>
        <begin position="86"/>
        <end position="126"/>
    </location>
</feature>
<dbReference type="ExpressionAtlas" id="Q8T462">
    <property type="expression patterns" value="baseline and differential"/>
</dbReference>
<evidence type="ECO:0000256" key="1">
    <source>
        <dbReference type="SAM" id="MobiDB-lite"/>
    </source>
</evidence>
<proteinExistence type="evidence at transcript level"/>